<organism evidence="4 5">
    <name type="scientific">Polyodon spathula</name>
    <name type="common">North American paddlefish</name>
    <name type="synonym">Squalus spathula</name>
    <dbReference type="NCBI Taxonomy" id="7913"/>
    <lineage>
        <taxon>Eukaryota</taxon>
        <taxon>Metazoa</taxon>
        <taxon>Chordata</taxon>
        <taxon>Craniata</taxon>
        <taxon>Vertebrata</taxon>
        <taxon>Euteleostomi</taxon>
        <taxon>Actinopterygii</taxon>
        <taxon>Chondrostei</taxon>
        <taxon>Acipenseriformes</taxon>
        <taxon>Polyodontidae</taxon>
        <taxon>Polyodon</taxon>
    </lineage>
</organism>
<proteinExistence type="inferred from homology"/>
<gene>
    <name evidence="4" type="primary">Fgf10_1</name>
    <name evidence="4" type="ORF">GTO93_0016823</name>
</gene>
<evidence type="ECO:0000256" key="1">
    <source>
        <dbReference type="ARBA" id="ARBA00007936"/>
    </source>
</evidence>
<evidence type="ECO:0000313" key="5">
    <source>
        <dbReference type="Proteomes" id="UP001166093"/>
    </source>
</evidence>
<sequence>MWKWMPPTAGPLPAAASASTSPASPRASSLCLACCALLLATSSVLGGCPGGALPSPEPTRVQEGANCSWNLDRHARSYNHLEGDVRWRRLYSATKFFLRMDKTGKVDGTRRKNCINSDRDKLSRAKTRQALAELRGFTETHTLARVACSKGSPDQRLFSPLPGVMEIRSVSVGVVAIKSVNTGLYLAMSKKGKLFGSEEYNHNCKFKERIEENGYNTYASLRWKQKGRQMFVSLNGRGTPRRGHKTRRKHLSAHFLPMLVS</sequence>
<feature type="non-terminal residue" evidence="4">
    <location>
        <position position="261"/>
    </location>
</feature>
<dbReference type="InterPro" id="IPR008996">
    <property type="entry name" value="IL1/FGF"/>
</dbReference>
<evidence type="ECO:0000313" key="4">
    <source>
        <dbReference type="EMBL" id="MBN3286081.1"/>
    </source>
</evidence>
<evidence type="ECO:0000256" key="3">
    <source>
        <dbReference type="SAM" id="SignalP"/>
    </source>
</evidence>
<dbReference type="Gene3D" id="2.80.10.50">
    <property type="match status" value="1"/>
</dbReference>
<dbReference type="PRINTS" id="PR00262">
    <property type="entry name" value="IL1HBGF"/>
</dbReference>
<dbReference type="SMART" id="SM00442">
    <property type="entry name" value="FGF"/>
    <property type="match status" value="1"/>
</dbReference>
<name>A0ABS2YH80_POLSP</name>
<keyword evidence="5" id="KW-1185">Reference proteome</keyword>
<dbReference type="Pfam" id="PF00167">
    <property type="entry name" value="FGF"/>
    <property type="match status" value="1"/>
</dbReference>
<dbReference type="PANTHER" id="PTHR11486">
    <property type="entry name" value="FIBROBLAST GROWTH FACTOR"/>
    <property type="match status" value="1"/>
</dbReference>
<feature type="non-terminal residue" evidence="4">
    <location>
        <position position="1"/>
    </location>
</feature>
<dbReference type="SUPFAM" id="SSF50353">
    <property type="entry name" value="Cytokine"/>
    <property type="match status" value="1"/>
</dbReference>
<protein>
    <recommendedName>
        <fullName evidence="2">Fibroblast growth factor</fullName>
        <shortName evidence="2">FGF</shortName>
    </recommendedName>
</protein>
<feature type="signal peptide" evidence="3">
    <location>
        <begin position="1"/>
        <end position="46"/>
    </location>
</feature>
<accession>A0ABS2YH80</accession>
<evidence type="ECO:0000256" key="2">
    <source>
        <dbReference type="RuleBase" id="RU049442"/>
    </source>
</evidence>
<keyword evidence="3" id="KW-0732">Signal</keyword>
<dbReference type="Proteomes" id="UP001166093">
    <property type="component" value="Unassembled WGS sequence"/>
</dbReference>
<dbReference type="PROSITE" id="PS00247">
    <property type="entry name" value="HBGF_FGF"/>
    <property type="match status" value="1"/>
</dbReference>
<dbReference type="CDD" id="cd23321">
    <property type="entry name" value="beta-trefoil_FGF22"/>
    <property type="match status" value="1"/>
</dbReference>
<dbReference type="EMBL" id="JAAWVQ010155048">
    <property type="protein sequence ID" value="MBN3286081.1"/>
    <property type="molecule type" value="Genomic_DNA"/>
</dbReference>
<comment type="similarity">
    <text evidence="1 2">Belongs to the heparin-binding growth factors family.</text>
</comment>
<comment type="caution">
    <text evidence="4">The sequence shown here is derived from an EMBL/GenBank/DDBJ whole genome shotgun (WGS) entry which is preliminary data.</text>
</comment>
<reference evidence="4" key="1">
    <citation type="journal article" date="2021" name="Cell">
        <title>Tracing the genetic footprints of vertebrate landing in non-teleost ray-finned fishes.</title>
        <authorList>
            <person name="Bi X."/>
            <person name="Wang K."/>
            <person name="Yang L."/>
            <person name="Pan H."/>
            <person name="Jiang H."/>
            <person name="Wei Q."/>
            <person name="Fang M."/>
            <person name="Yu H."/>
            <person name="Zhu C."/>
            <person name="Cai Y."/>
            <person name="He Y."/>
            <person name="Gan X."/>
            <person name="Zeng H."/>
            <person name="Yu D."/>
            <person name="Zhu Y."/>
            <person name="Jiang H."/>
            <person name="Qiu Q."/>
            <person name="Yang H."/>
            <person name="Zhang Y.E."/>
            <person name="Wang W."/>
            <person name="Zhu M."/>
            <person name="He S."/>
            <person name="Zhang G."/>
        </authorList>
    </citation>
    <scope>NUCLEOTIDE SEQUENCE</scope>
    <source>
        <strain evidence="4">Pddl_001</strain>
    </source>
</reference>
<feature type="chain" id="PRO_5045680722" description="Fibroblast growth factor" evidence="3">
    <location>
        <begin position="47"/>
        <end position="261"/>
    </location>
</feature>
<dbReference type="InterPro" id="IPR002209">
    <property type="entry name" value="Fibroblast_GF_fam"/>
</dbReference>